<dbReference type="InterPro" id="IPR036390">
    <property type="entry name" value="WH_DNA-bd_sf"/>
</dbReference>
<keyword evidence="3" id="KW-0238">DNA-binding</keyword>
<dbReference type="CDD" id="cd05466">
    <property type="entry name" value="PBP2_LTTR_substrate"/>
    <property type="match status" value="1"/>
</dbReference>
<dbReference type="SUPFAM" id="SSF53850">
    <property type="entry name" value="Periplasmic binding protein-like II"/>
    <property type="match status" value="1"/>
</dbReference>
<organism evidence="6 7">
    <name type="scientific">Anaeromicropila herbilytica</name>
    <dbReference type="NCBI Taxonomy" id="2785025"/>
    <lineage>
        <taxon>Bacteria</taxon>
        <taxon>Bacillati</taxon>
        <taxon>Bacillota</taxon>
        <taxon>Clostridia</taxon>
        <taxon>Lachnospirales</taxon>
        <taxon>Lachnospiraceae</taxon>
        <taxon>Anaeromicropila</taxon>
    </lineage>
</organism>
<dbReference type="Proteomes" id="UP000595897">
    <property type="component" value="Chromosome"/>
</dbReference>
<dbReference type="AlphaFoldDB" id="A0A7R7EJU2"/>
<proteinExistence type="inferred from homology"/>
<dbReference type="GO" id="GO:0005829">
    <property type="term" value="C:cytosol"/>
    <property type="evidence" value="ECO:0007669"/>
    <property type="project" value="TreeGrafter"/>
</dbReference>
<evidence type="ECO:0000256" key="2">
    <source>
        <dbReference type="ARBA" id="ARBA00023015"/>
    </source>
</evidence>
<dbReference type="InterPro" id="IPR050950">
    <property type="entry name" value="HTH-type_LysR_regulators"/>
</dbReference>
<reference evidence="6 7" key="1">
    <citation type="submission" date="2020-11" db="EMBL/GenBank/DDBJ databases">
        <title>Draft genome sequencing of a Lachnospiraceae strain isolated from anoxic soil subjected to BSD treatment.</title>
        <authorList>
            <person name="Uek A."/>
            <person name="Tonouchi A."/>
        </authorList>
    </citation>
    <scope>NUCLEOTIDE SEQUENCE [LARGE SCALE GENOMIC DNA]</scope>
    <source>
        <strain evidence="6 7">TB5</strain>
    </source>
</reference>
<protein>
    <submittedName>
        <fullName evidence="6">LysR family transcriptional regulator</fullName>
    </submittedName>
</protein>
<dbReference type="GO" id="GO:0003700">
    <property type="term" value="F:DNA-binding transcription factor activity"/>
    <property type="evidence" value="ECO:0007669"/>
    <property type="project" value="InterPro"/>
</dbReference>
<dbReference type="Gene3D" id="3.40.190.290">
    <property type="match status" value="1"/>
</dbReference>
<dbReference type="SUPFAM" id="SSF46785">
    <property type="entry name" value="Winged helix' DNA-binding domain"/>
    <property type="match status" value="1"/>
</dbReference>
<dbReference type="Gene3D" id="1.10.10.10">
    <property type="entry name" value="Winged helix-like DNA-binding domain superfamily/Winged helix DNA-binding domain"/>
    <property type="match status" value="1"/>
</dbReference>
<dbReference type="EMBL" id="AP024169">
    <property type="protein sequence ID" value="BCN30102.1"/>
    <property type="molecule type" value="Genomic_DNA"/>
</dbReference>
<dbReference type="PRINTS" id="PR00039">
    <property type="entry name" value="HTHLYSR"/>
</dbReference>
<dbReference type="RefSeq" id="WP_271715349.1">
    <property type="nucleotide sequence ID" value="NZ_AP024169.1"/>
</dbReference>
<dbReference type="Pfam" id="PF00126">
    <property type="entry name" value="HTH_1"/>
    <property type="match status" value="1"/>
</dbReference>
<evidence type="ECO:0000313" key="6">
    <source>
        <dbReference type="EMBL" id="BCN30102.1"/>
    </source>
</evidence>
<dbReference type="InterPro" id="IPR000847">
    <property type="entry name" value="LysR_HTH_N"/>
</dbReference>
<dbReference type="Pfam" id="PF03466">
    <property type="entry name" value="LysR_substrate"/>
    <property type="match status" value="1"/>
</dbReference>
<dbReference type="InterPro" id="IPR036388">
    <property type="entry name" value="WH-like_DNA-bd_sf"/>
</dbReference>
<dbReference type="GO" id="GO:0003677">
    <property type="term" value="F:DNA binding"/>
    <property type="evidence" value="ECO:0007669"/>
    <property type="project" value="UniProtKB-KW"/>
</dbReference>
<evidence type="ECO:0000259" key="5">
    <source>
        <dbReference type="PROSITE" id="PS50931"/>
    </source>
</evidence>
<evidence type="ECO:0000256" key="3">
    <source>
        <dbReference type="ARBA" id="ARBA00023125"/>
    </source>
</evidence>
<name>A0A7R7EJU2_9FIRM</name>
<dbReference type="PANTHER" id="PTHR30419:SF8">
    <property type="entry name" value="NITROGEN ASSIMILATION TRANSCRIPTIONAL ACTIVATOR-RELATED"/>
    <property type="match status" value="1"/>
</dbReference>
<feature type="domain" description="HTH lysR-type" evidence="5">
    <location>
        <begin position="8"/>
        <end position="59"/>
    </location>
</feature>
<keyword evidence="2" id="KW-0805">Transcription regulation</keyword>
<evidence type="ECO:0000256" key="1">
    <source>
        <dbReference type="ARBA" id="ARBA00009437"/>
    </source>
</evidence>
<dbReference type="PROSITE" id="PS50931">
    <property type="entry name" value="HTH_LYSR"/>
    <property type="match status" value="1"/>
</dbReference>
<accession>A0A7R7EJU2</accession>
<evidence type="ECO:0000313" key="7">
    <source>
        <dbReference type="Proteomes" id="UP000595897"/>
    </source>
</evidence>
<comment type="similarity">
    <text evidence="1">Belongs to the LysR transcriptional regulatory family.</text>
</comment>
<gene>
    <name evidence="6" type="ORF">bsdtb5_13970</name>
</gene>
<dbReference type="InterPro" id="IPR005119">
    <property type="entry name" value="LysR_subst-bd"/>
</dbReference>
<keyword evidence="7" id="KW-1185">Reference proteome</keyword>
<dbReference type="KEGG" id="ahb:bsdtb5_13970"/>
<sequence>MISYDYYRVFYYVCKYKNFTKAANVLSTSQSSVSHTMQTLEHQIGCRLFIRGNRGIELTPEGSRLYEYVSLGCEQFLKGEAELSNSLGLHSGTIYIGATEAALHCFLFHALDQFHLLYPNVKFKINNYGTLEAIQSLKNGIVDMAFTATPFEVETPIQVKKLKEFKDILIGSSNFAQLKNQTLSIKDLIHYPLISFTQGTKSREFFEQIFQKYNIVLSPTIDSATSDLILPMVQHNLGIGFIPEDIARESIQKGDVFEILLEEEIPSRQICMLYDPHHPISVTSNEFIKFLLNNEIDTM</sequence>
<dbReference type="PANTHER" id="PTHR30419">
    <property type="entry name" value="HTH-TYPE TRANSCRIPTIONAL REGULATOR YBHD"/>
    <property type="match status" value="1"/>
</dbReference>
<keyword evidence="4" id="KW-0804">Transcription</keyword>
<evidence type="ECO:0000256" key="4">
    <source>
        <dbReference type="ARBA" id="ARBA00023163"/>
    </source>
</evidence>